<reference evidence="1" key="1">
    <citation type="journal article" date="2020" name="Stud. Mycol.">
        <title>101 Dothideomycetes genomes: a test case for predicting lifestyles and emergence of pathogens.</title>
        <authorList>
            <person name="Haridas S."/>
            <person name="Albert R."/>
            <person name="Binder M."/>
            <person name="Bloem J."/>
            <person name="Labutti K."/>
            <person name="Salamov A."/>
            <person name="Andreopoulos B."/>
            <person name="Baker S."/>
            <person name="Barry K."/>
            <person name="Bills G."/>
            <person name="Bluhm B."/>
            <person name="Cannon C."/>
            <person name="Castanera R."/>
            <person name="Culley D."/>
            <person name="Daum C."/>
            <person name="Ezra D."/>
            <person name="Gonzalez J."/>
            <person name="Henrissat B."/>
            <person name="Kuo A."/>
            <person name="Liang C."/>
            <person name="Lipzen A."/>
            <person name="Lutzoni F."/>
            <person name="Magnuson J."/>
            <person name="Mondo S."/>
            <person name="Nolan M."/>
            <person name="Ohm R."/>
            <person name="Pangilinan J."/>
            <person name="Park H.-J."/>
            <person name="Ramirez L."/>
            <person name="Alfaro M."/>
            <person name="Sun H."/>
            <person name="Tritt A."/>
            <person name="Yoshinaga Y."/>
            <person name="Zwiers L.-H."/>
            <person name="Turgeon B."/>
            <person name="Goodwin S."/>
            <person name="Spatafora J."/>
            <person name="Crous P."/>
            <person name="Grigoriev I."/>
        </authorList>
    </citation>
    <scope>NUCLEOTIDE SEQUENCE</scope>
    <source>
        <strain evidence="1">ATCC 36951</strain>
    </source>
</reference>
<organism evidence="1 2">
    <name type="scientific">Zasmidium cellare ATCC 36951</name>
    <dbReference type="NCBI Taxonomy" id="1080233"/>
    <lineage>
        <taxon>Eukaryota</taxon>
        <taxon>Fungi</taxon>
        <taxon>Dikarya</taxon>
        <taxon>Ascomycota</taxon>
        <taxon>Pezizomycotina</taxon>
        <taxon>Dothideomycetes</taxon>
        <taxon>Dothideomycetidae</taxon>
        <taxon>Mycosphaerellales</taxon>
        <taxon>Mycosphaerellaceae</taxon>
        <taxon>Zasmidium</taxon>
    </lineage>
</organism>
<dbReference type="Proteomes" id="UP000799537">
    <property type="component" value="Unassembled WGS sequence"/>
</dbReference>
<gene>
    <name evidence="1" type="ORF">M409DRAFT_53794</name>
</gene>
<dbReference type="EMBL" id="ML993592">
    <property type="protein sequence ID" value="KAF2167835.1"/>
    <property type="molecule type" value="Genomic_DNA"/>
</dbReference>
<dbReference type="GeneID" id="54565742"/>
<dbReference type="AlphaFoldDB" id="A0A6A6CL19"/>
<dbReference type="RefSeq" id="XP_033668724.1">
    <property type="nucleotide sequence ID" value="XM_033812470.1"/>
</dbReference>
<sequence length="140" mass="15532">MDDVTLKLLPEWSFVAGAHATSWPVAESLLAGWKREAAGISDLAYSVLAPYTWAQDGSMLHSESVGMPAVESRMVGVWELVFGSCIHVVSRGQHVVPVGVFERWRNWEVDSWVTLNSRSCPKTWPVGPHCSGLDQMAWIH</sequence>
<proteinExistence type="predicted"/>
<evidence type="ECO:0000313" key="2">
    <source>
        <dbReference type="Proteomes" id="UP000799537"/>
    </source>
</evidence>
<keyword evidence="2" id="KW-1185">Reference proteome</keyword>
<accession>A0A6A6CL19</accession>
<protein>
    <submittedName>
        <fullName evidence="1">Uncharacterized protein</fullName>
    </submittedName>
</protein>
<name>A0A6A6CL19_ZASCE</name>
<evidence type="ECO:0000313" key="1">
    <source>
        <dbReference type="EMBL" id="KAF2167835.1"/>
    </source>
</evidence>